<dbReference type="GO" id="GO:0005874">
    <property type="term" value="C:microtubule"/>
    <property type="evidence" value="ECO:0007669"/>
    <property type="project" value="UniProtKB-KW"/>
</dbReference>
<dbReference type="InterPro" id="IPR040457">
    <property type="entry name" value="GCP_C"/>
</dbReference>
<evidence type="ECO:0000256" key="1">
    <source>
        <dbReference type="ARBA" id="ARBA00010337"/>
    </source>
</evidence>
<sequence length="614" mass="70556">MCNKYCAEFYSDSSSSETYNSKSSEEEITKVIQKCNRSYPIRWDQLPPRDVRYQNDVCFSFISLCKSLQPLYWFKEYSTSLTVECTKNLWLSLKGVTDDRYELTEYQIIREVIWVLLGAKKSFVSQMAKRGTTEVGFKSRLVCVNHLSFNALDSLLREFSSWNEHISFLRYTVQFVVREVDFISQPCAFSFADCLNVFLSQLDEFLNKLEGMSRGCGTFTLLSLCQCLTPWFYRVKIISKIVRDVTNGNMMNMQDARTIAKLLDKLYCSANFIEDCRCDHYVVCMLRSAFIFTFHPLLYSLVHLLSGSASYTDSFVKLFVDIDCNITPNDPEFWHSAMKPKINELGTPDVPQMFIPVFDKIVDGLKALFLLISICENIRNYSFLEKVAVDPSRVYKSFPPIYSDFLSGKRKLRFDFESHEYPVRQQTCFFDRSCDSIKFLKSDLESFVHEQIASINQQLLKIVIVPHSISNSLRGIGSCLATAGAVYLFGSGDTMNDFARQVFEDFRSREGGKLCSFELTASLQEYLTDSSKTCQGLPAFRHIESSFLTFSFQNADSLSHSLSEKLGLDLIKDLTLDYCIDWPANIILDENSVEVYNGVFLFLFQLFNKLCGFA</sequence>
<dbReference type="GO" id="GO:0051225">
    <property type="term" value="P:spindle assembly"/>
    <property type="evidence" value="ECO:0007669"/>
    <property type="project" value="TreeGrafter"/>
</dbReference>
<dbReference type="GO" id="GO:0031122">
    <property type="term" value="P:cytoplasmic microtubule organization"/>
    <property type="evidence" value="ECO:0007669"/>
    <property type="project" value="TreeGrafter"/>
</dbReference>
<keyword evidence="3 5" id="KW-0493">Microtubule</keyword>
<evidence type="ECO:0000256" key="4">
    <source>
        <dbReference type="ARBA" id="ARBA00023212"/>
    </source>
</evidence>
<feature type="domain" description="Gamma tubulin complex component C-terminal" evidence="6">
    <location>
        <begin position="486"/>
        <end position="606"/>
    </location>
</feature>
<evidence type="ECO:0000256" key="5">
    <source>
        <dbReference type="RuleBase" id="RU363050"/>
    </source>
</evidence>
<keyword evidence="7" id="KW-1185">Reference proteome</keyword>
<reference evidence="8" key="2">
    <citation type="submission" date="2023-11" db="UniProtKB">
        <authorList>
            <consortium name="WormBaseParasite"/>
        </authorList>
    </citation>
    <scope>IDENTIFICATION</scope>
</reference>
<evidence type="ECO:0000313" key="7">
    <source>
        <dbReference type="Proteomes" id="UP000050795"/>
    </source>
</evidence>
<keyword evidence="2 5" id="KW-0963">Cytoplasm</keyword>
<keyword evidence="4 5" id="KW-0206">Cytoskeleton</keyword>
<comment type="subcellular location">
    <subcellularLocation>
        <location evidence="5">Cytoplasm</location>
        <location evidence="5">Cytoskeleton</location>
        <location evidence="5">Microtubule organizing center</location>
    </subcellularLocation>
</comment>
<dbReference type="GO" id="GO:0000930">
    <property type="term" value="C:gamma-tubulin complex"/>
    <property type="evidence" value="ECO:0007669"/>
    <property type="project" value="TreeGrafter"/>
</dbReference>
<dbReference type="WBParaSite" id="TREG1_40780.1">
    <property type="protein sequence ID" value="TREG1_40780.1"/>
    <property type="gene ID" value="TREG1_40780"/>
</dbReference>
<protein>
    <recommendedName>
        <fullName evidence="5">Gamma-tubulin complex component</fullName>
    </recommendedName>
</protein>
<dbReference type="AlphaFoldDB" id="A0AA85JQJ5"/>
<dbReference type="GO" id="GO:0051321">
    <property type="term" value="P:meiotic cell cycle"/>
    <property type="evidence" value="ECO:0007669"/>
    <property type="project" value="TreeGrafter"/>
</dbReference>
<dbReference type="Proteomes" id="UP000050795">
    <property type="component" value="Unassembled WGS sequence"/>
</dbReference>
<dbReference type="GO" id="GO:0000922">
    <property type="term" value="C:spindle pole"/>
    <property type="evidence" value="ECO:0007669"/>
    <property type="project" value="InterPro"/>
</dbReference>
<evidence type="ECO:0000256" key="3">
    <source>
        <dbReference type="ARBA" id="ARBA00022701"/>
    </source>
</evidence>
<dbReference type="InterPro" id="IPR007259">
    <property type="entry name" value="GCP"/>
</dbReference>
<dbReference type="PANTHER" id="PTHR19302">
    <property type="entry name" value="GAMMA TUBULIN COMPLEX PROTEIN"/>
    <property type="match status" value="1"/>
</dbReference>
<accession>A0AA85JQJ5</accession>
<evidence type="ECO:0000259" key="6">
    <source>
        <dbReference type="Pfam" id="PF04130"/>
    </source>
</evidence>
<reference evidence="7" key="1">
    <citation type="submission" date="2022-06" db="EMBL/GenBank/DDBJ databases">
        <authorList>
            <person name="Berger JAMES D."/>
            <person name="Berger JAMES D."/>
        </authorList>
    </citation>
    <scope>NUCLEOTIDE SEQUENCE [LARGE SCALE GENOMIC DNA]</scope>
</reference>
<proteinExistence type="inferred from homology"/>
<dbReference type="GO" id="GO:0051011">
    <property type="term" value="F:microtubule minus-end binding"/>
    <property type="evidence" value="ECO:0007669"/>
    <property type="project" value="TreeGrafter"/>
</dbReference>
<dbReference type="GO" id="GO:0000278">
    <property type="term" value="P:mitotic cell cycle"/>
    <property type="evidence" value="ECO:0007669"/>
    <property type="project" value="TreeGrafter"/>
</dbReference>
<evidence type="ECO:0000313" key="8">
    <source>
        <dbReference type="WBParaSite" id="TREG1_40780.1"/>
    </source>
</evidence>
<dbReference type="Pfam" id="PF20685">
    <property type="entry name" value="GCP5-Mod21_C"/>
    <property type="match status" value="1"/>
</dbReference>
<dbReference type="GO" id="GO:0043015">
    <property type="term" value="F:gamma-tubulin binding"/>
    <property type="evidence" value="ECO:0007669"/>
    <property type="project" value="InterPro"/>
</dbReference>
<dbReference type="GO" id="GO:0007020">
    <property type="term" value="P:microtubule nucleation"/>
    <property type="evidence" value="ECO:0007669"/>
    <property type="project" value="InterPro"/>
</dbReference>
<dbReference type="Pfam" id="PF04130">
    <property type="entry name" value="GCP_C_terminal"/>
    <property type="match status" value="1"/>
</dbReference>
<name>A0AA85JQJ5_TRIRE</name>
<dbReference type="InterPro" id="IPR042241">
    <property type="entry name" value="GCP_C_sf"/>
</dbReference>
<comment type="similarity">
    <text evidence="1 5">Belongs to the TUBGCP family.</text>
</comment>
<organism evidence="7 8">
    <name type="scientific">Trichobilharzia regenti</name>
    <name type="common">Nasal bird schistosome</name>
    <dbReference type="NCBI Taxonomy" id="157069"/>
    <lineage>
        <taxon>Eukaryota</taxon>
        <taxon>Metazoa</taxon>
        <taxon>Spiralia</taxon>
        <taxon>Lophotrochozoa</taxon>
        <taxon>Platyhelminthes</taxon>
        <taxon>Trematoda</taxon>
        <taxon>Digenea</taxon>
        <taxon>Strigeidida</taxon>
        <taxon>Schistosomatoidea</taxon>
        <taxon>Schistosomatidae</taxon>
        <taxon>Trichobilharzia</taxon>
    </lineage>
</organism>
<dbReference type="PANTHER" id="PTHR19302:SF33">
    <property type="entry name" value="GAMMA-TUBULIN COMPLEX COMPONENT 5"/>
    <property type="match status" value="1"/>
</dbReference>
<evidence type="ECO:0000256" key="2">
    <source>
        <dbReference type="ARBA" id="ARBA00022490"/>
    </source>
</evidence>
<dbReference type="Gene3D" id="1.20.120.1900">
    <property type="entry name" value="Gamma-tubulin complex, C-terminal domain"/>
    <property type="match status" value="1"/>
</dbReference>